<organism evidence="6 7">
    <name type="scientific">Conexibacter woesei (strain DSM 14684 / CCUG 47730 / CIP 108061 / JCM 11494 / NBRC 100937 / ID131577)</name>
    <dbReference type="NCBI Taxonomy" id="469383"/>
    <lineage>
        <taxon>Bacteria</taxon>
        <taxon>Bacillati</taxon>
        <taxon>Actinomycetota</taxon>
        <taxon>Thermoleophilia</taxon>
        <taxon>Solirubrobacterales</taxon>
        <taxon>Conexibacteraceae</taxon>
        <taxon>Conexibacter</taxon>
    </lineage>
</organism>
<dbReference type="InterPro" id="IPR015421">
    <property type="entry name" value="PyrdxlP-dep_Trfase_major"/>
</dbReference>
<dbReference type="Gene3D" id="3.90.1150.10">
    <property type="entry name" value="Aspartate Aminotransferase, domain 1"/>
    <property type="match status" value="1"/>
</dbReference>
<dbReference type="InterPro" id="IPR015422">
    <property type="entry name" value="PyrdxlP-dep_Trfase_small"/>
</dbReference>
<reference evidence="7" key="2">
    <citation type="submission" date="2010-01" db="EMBL/GenBank/DDBJ databases">
        <title>The complete genome of Conexibacter woesei DSM 14684.</title>
        <authorList>
            <consortium name="US DOE Joint Genome Institute (JGI-PGF)"/>
            <person name="Lucas S."/>
            <person name="Copeland A."/>
            <person name="Lapidus A."/>
            <person name="Glavina del Rio T."/>
            <person name="Dalin E."/>
            <person name="Tice H."/>
            <person name="Bruce D."/>
            <person name="Goodwin L."/>
            <person name="Pitluck S."/>
            <person name="Kyrpides N."/>
            <person name="Mavromatis K."/>
            <person name="Ivanova N."/>
            <person name="Mikhailova N."/>
            <person name="Chertkov O."/>
            <person name="Brettin T."/>
            <person name="Detter J.C."/>
            <person name="Han C."/>
            <person name="Larimer F."/>
            <person name="Land M."/>
            <person name="Hauser L."/>
            <person name="Markowitz V."/>
            <person name="Cheng J.-F."/>
            <person name="Hugenholtz P."/>
            <person name="Woyke T."/>
            <person name="Wu D."/>
            <person name="Pukall R."/>
            <person name="Steenblock K."/>
            <person name="Schneider S."/>
            <person name="Klenk H.-P."/>
            <person name="Eisen J.A."/>
        </authorList>
    </citation>
    <scope>NUCLEOTIDE SEQUENCE [LARGE SCALE GENOMIC DNA]</scope>
    <source>
        <strain evidence="7">DSM 14684 / CIP 108061 / JCM 11494 / NBRC 100937 / ID131577</strain>
    </source>
</reference>
<dbReference type="AlphaFoldDB" id="D3F135"/>
<dbReference type="GO" id="GO:0030170">
    <property type="term" value="F:pyridoxal phosphate binding"/>
    <property type="evidence" value="ECO:0007669"/>
    <property type="project" value="InterPro"/>
</dbReference>
<dbReference type="InterPro" id="IPR015424">
    <property type="entry name" value="PyrdxlP-dep_Trfase"/>
</dbReference>
<keyword evidence="2 3" id="KW-0663">Pyridoxal phosphate</keyword>
<dbReference type="Proteomes" id="UP000008229">
    <property type="component" value="Chromosome"/>
</dbReference>
<dbReference type="PANTHER" id="PTHR11808">
    <property type="entry name" value="TRANS-SULFURATION ENZYME FAMILY MEMBER"/>
    <property type="match status" value="1"/>
</dbReference>
<dbReference type="GO" id="GO:0005737">
    <property type="term" value="C:cytoplasm"/>
    <property type="evidence" value="ECO:0007669"/>
    <property type="project" value="TreeGrafter"/>
</dbReference>
<dbReference type="SUPFAM" id="SSF53383">
    <property type="entry name" value="PLP-dependent transferases"/>
    <property type="match status" value="1"/>
</dbReference>
<evidence type="ECO:0000313" key="6">
    <source>
        <dbReference type="EMBL" id="ADB50111.1"/>
    </source>
</evidence>
<dbReference type="GO" id="GO:0019343">
    <property type="term" value="P:cysteine biosynthetic process via cystathionine"/>
    <property type="evidence" value="ECO:0007669"/>
    <property type="project" value="TreeGrafter"/>
</dbReference>
<reference evidence="6 7" key="1">
    <citation type="journal article" date="2010" name="Stand. Genomic Sci.">
        <title>Complete genome sequence of Conexibacter woesei type strain (ID131577).</title>
        <authorList>
            <person name="Pukall R."/>
            <person name="Lapidus A."/>
            <person name="Glavina Del Rio T."/>
            <person name="Copeland A."/>
            <person name="Tice H."/>
            <person name="Cheng J.-F."/>
            <person name="Lucas S."/>
            <person name="Chen F."/>
            <person name="Nolan M."/>
            <person name="Bruce D."/>
            <person name="Goodwin L."/>
            <person name="Pitluck S."/>
            <person name="Mavromatis K."/>
            <person name="Ivanova N."/>
            <person name="Ovchinnikova G."/>
            <person name="Pati A."/>
            <person name="Chen A."/>
            <person name="Palaniappan K."/>
            <person name="Land M."/>
            <person name="Hauser L."/>
            <person name="Chang Y.-J."/>
            <person name="Jeffries C.D."/>
            <person name="Chain P."/>
            <person name="Meincke L."/>
            <person name="Sims D."/>
            <person name="Brettin T."/>
            <person name="Detter J.C."/>
            <person name="Rohde M."/>
            <person name="Goeker M."/>
            <person name="Bristow J."/>
            <person name="Eisen J.A."/>
            <person name="Markowitz V."/>
            <person name="Kyrpides N.C."/>
            <person name="Klenk H.-P."/>
            <person name="Hugenholtz P."/>
        </authorList>
    </citation>
    <scope>NUCLEOTIDE SEQUENCE [LARGE SCALE GENOMIC DNA]</scope>
    <source>
        <strain evidence="7">DSM 14684 / CIP 108061 / JCM 11494 / NBRC 100937 / ID131577</strain>
    </source>
</reference>
<dbReference type="PANTHER" id="PTHR11808:SF85">
    <property type="entry name" value="CYSTATHIONINE GAMMA-LYASE-RELATED"/>
    <property type="match status" value="1"/>
</dbReference>
<evidence type="ECO:0000256" key="5">
    <source>
        <dbReference type="SAM" id="MobiDB-lite"/>
    </source>
</evidence>
<keyword evidence="7" id="KW-1185">Reference proteome</keyword>
<dbReference type="EMBL" id="CP001854">
    <property type="protein sequence ID" value="ADB50111.1"/>
    <property type="molecule type" value="Genomic_DNA"/>
</dbReference>
<dbReference type="Pfam" id="PF01053">
    <property type="entry name" value="Cys_Met_Meta_PP"/>
    <property type="match status" value="1"/>
</dbReference>
<dbReference type="PIRSF" id="PIRSF001434">
    <property type="entry name" value="CGS"/>
    <property type="match status" value="1"/>
</dbReference>
<protein>
    <submittedName>
        <fullName evidence="6">Cys/Met metabolism pyridoxal-phosphate-dependent protein</fullName>
    </submittedName>
</protein>
<feature type="modified residue" description="N6-(pyridoxal phosphate)lysine" evidence="3">
    <location>
        <position position="232"/>
    </location>
</feature>
<evidence type="ECO:0000256" key="1">
    <source>
        <dbReference type="ARBA" id="ARBA00001933"/>
    </source>
</evidence>
<feature type="compositionally biased region" description="Gly residues" evidence="5">
    <location>
        <begin position="1"/>
        <end position="25"/>
    </location>
</feature>
<evidence type="ECO:0000256" key="2">
    <source>
        <dbReference type="ARBA" id="ARBA00022898"/>
    </source>
</evidence>
<name>D3F135_CONWI</name>
<dbReference type="STRING" id="469383.Cwoe_1684"/>
<evidence type="ECO:0000256" key="3">
    <source>
        <dbReference type="PIRSR" id="PIRSR001434-2"/>
    </source>
</evidence>
<dbReference type="OrthoDB" id="9780685at2"/>
<accession>D3F135</accession>
<proteinExistence type="inferred from homology"/>
<gene>
    <name evidence="6" type="ordered locus">Cwoe_1684</name>
</gene>
<dbReference type="Gene3D" id="3.40.640.10">
    <property type="entry name" value="Type I PLP-dependent aspartate aminotransferase-like (Major domain)"/>
    <property type="match status" value="1"/>
</dbReference>
<dbReference type="GO" id="GO:0004123">
    <property type="term" value="F:cystathionine gamma-lyase activity"/>
    <property type="evidence" value="ECO:0007669"/>
    <property type="project" value="TreeGrafter"/>
</dbReference>
<sequence length="410" mass="41967">MAEEGGGAGADGAGAGAGGAGGAGGEPRLASELGDGTRAVRAGLPPAEQGTPFLPGPTFAAPYHLRGDGIAEAEYGYGRYANPTWSGLEEAIATLEGGAGVHALTFPSGSAAVAAVLFGLLRSGDVVVVQQDGYPAARDMATENMGALGVRTRLVPTDTAALVDAARGAALVVVETPTNPGLDVVDLAAVAAAVRETGAPGARLVVDNTLATPFGQRPLELGADITLLSGSKHLTGHGDLLLGTVATRDERLLAAMRGWRQRAGAILGPFEAWLAHRSLATLDVRLQRQCASAQALAELLAARVGDDLVAVRYPGLPGDPAHALAARQMRAFGTVLTFDVGDDADRARALLAHCELISEATSFGSVHTMAERRARWGMDAVSEGLIRLSVGIEDAVDLARDLTRALDATR</sequence>
<feature type="region of interest" description="Disordered" evidence="5">
    <location>
        <begin position="1"/>
        <end position="31"/>
    </location>
</feature>
<dbReference type="eggNOG" id="COG0626">
    <property type="taxonomic scope" value="Bacteria"/>
</dbReference>
<dbReference type="InterPro" id="IPR000277">
    <property type="entry name" value="Cys/Met-Metab_PyrdxlP-dep_enz"/>
</dbReference>
<dbReference type="GO" id="GO:0019346">
    <property type="term" value="P:transsulfuration"/>
    <property type="evidence" value="ECO:0007669"/>
    <property type="project" value="InterPro"/>
</dbReference>
<evidence type="ECO:0000256" key="4">
    <source>
        <dbReference type="RuleBase" id="RU362118"/>
    </source>
</evidence>
<dbReference type="NCBIfam" id="NF005758">
    <property type="entry name" value="PRK07582.1"/>
    <property type="match status" value="1"/>
</dbReference>
<comment type="similarity">
    <text evidence="4">Belongs to the trans-sulfuration enzymes family.</text>
</comment>
<dbReference type="HOGENOM" id="CLU_018986_2_2_11"/>
<dbReference type="RefSeq" id="WP_012933162.1">
    <property type="nucleotide sequence ID" value="NC_013739.1"/>
</dbReference>
<dbReference type="KEGG" id="cwo:Cwoe_1684"/>
<evidence type="ECO:0000313" key="7">
    <source>
        <dbReference type="Proteomes" id="UP000008229"/>
    </source>
</evidence>
<comment type="cofactor">
    <cofactor evidence="1 4">
        <name>pyridoxal 5'-phosphate</name>
        <dbReference type="ChEBI" id="CHEBI:597326"/>
    </cofactor>
</comment>